<reference evidence="1 2" key="1">
    <citation type="submission" date="2021-08" db="EMBL/GenBank/DDBJ databases">
        <title>Comparative Genomics Analysis of the Genus Qipengyuania Reveals Extensive Genetic Diversity and Metabolic Versatility, Including the Description of Fifteen Novel Species.</title>
        <authorList>
            <person name="Liu Y."/>
        </authorList>
    </citation>
    <scope>NUCLEOTIDE SEQUENCE [LARGE SCALE GENOMIC DNA]</scope>
    <source>
        <strain evidence="1 2">YG27</strain>
    </source>
</reference>
<dbReference type="RefSeq" id="WP_221603337.1">
    <property type="nucleotide sequence ID" value="NZ_JAIGNU010000002.1"/>
</dbReference>
<dbReference type="Proteomes" id="UP000782554">
    <property type="component" value="Unassembled WGS sequence"/>
</dbReference>
<dbReference type="EMBL" id="JAIGNU010000002">
    <property type="protein sequence ID" value="MBX7502170.1"/>
    <property type="molecule type" value="Genomic_DNA"/>
</dbReference>
<organism evidence="1 2">
    <name type="scientific">Qipengyuania mesophila</name>
    <dbReference type="NCBI Taxonomy" id="2867246"/>
    <lineage>
        <taxon>Bacteria</taxon>
        <taxon>Pseudomonadati</taxon>
        <taxon>Pseudomonadota</taxon>
        <taxon>Alphaproteobacteria</taxon>
        <taxon>Sphingomonadales</taxon>
        <taxon>Erythrobacteraceae</taxon>
        <taxon>Qipengyuania</taxon>
    </lineage>
</organism>
<proteinExistence type="predicted"/>
<name>A0ABS7JWX8_9SPHN</name>
<gene>
    <name evidence="1" type="ORF">K3181_12025</name>
</gene>
<accession>A0ABS7JWX8</accession>
<keyword evidence="2" id="KW-1185">Reference proteome</keyword>
<comment type="caution">
    <text evidence="1">The sequence shown here is derived from an EMBL/GenBank/DDBJ whole genome shotgun (WGS) entry which is preliminary data.</text>
</comment>
<evidence type="ECO:0000313" key="1">
    <source>
        <dbReference type="EMBL" id="MBX7502170.1"/>
    </source>
</evidence>
<protein>
    <submittedName>
        <fullName evidence="1">Uncharacterized protein</fullName>
    </submittedName>
</protein>
<sequence length="77" mass="8752">MNIPHDQLVHAARIGGRELSGPNPSVIQRLFQLRTETQAAWIFWLLASCPPRTRRTLLASYLSWRALEQAASSRIII</sequence>
<evidence type="ECO:0000313" key="2">
    <source>
        <dbReference type="Proteomes" id="UP000782554"/>
    </source>
</evidence>